<evidence type="ECO:0000256" key="1">
    <source>
        <dbReference type="SAM" id="MobiDB-lite"/>
    </source>
</evidence>
<gene>
    <name evidence="2" type="ORF">GCM10010226_88590</name>
</gene>
<evidence type="ECO:0000313" key="3">
    <source>
        <dbReference type="Proteomes" id="UP000646776"/>
    </source>
</evidence>
<name>A0A918M0T3_9ACTN</name>
<feature type="region of interest" description="Disordered" evidence="1">
    <location>
        <begin position="612"/>
        <end position="653"/>
    </location>
</feature>
<proteinExistence type="predicted"/>
<evidence type="ECO:0000313" key="2">
    <source>
        <dbReference type="EMBL" id="GGT97451.1"/>
    </source>
</evidence>
<comment type="caution">
    <text evidence="2">The sequence shown here is derived from an EMBL/GenBank/DDBJ whole genome shotgun (WGS) entry which is preliminary data.</text>
</comment>
<organism evidence="2 3">
    <name type="scientific">Streptomyces phaeofaciens</name>
    <dbReference type="NCBI Taxonomy" id="68254"/>
    <lineage>
        <taxon>Bacteria</taxon>
        <taxon>Bacillati</taxon>
        <taxon>Actinomycetota</taxon>
        <taxon>Actinomycetes</taxon>
        <taxon>Kitasatosporales</taxon>
        <taxon>Streptomycetaceae</taxon>
        <taxon>Streptomyces</taxon>
    </lineage>
</organism>
<dbReference type="EMBL" id="BMSA01000053">
    <property type="protein sequence ID" value="GGT97451.1"/>
    <property type="molecule type" value="Genomic_DNA"/>
</dbReference>
<dbReference type="RefSeq" id="WP_189718271.1">
    <property type="nucleotide sequence ID" value="NZ_BMSA01000053.1"/>
</dbReference>
<reference evidence="2" key="1">
    <citation type="journal article" date="2014" name="Int. J. Syst. Evol. Microbiol.">
        <title>Complete genome sequence of Corynebacterium casei LMG S-19264T (=DSM 44701T), isolated from a smear-ripened cheese.</title>
        <authorList>
            <consortium name="US DOE Joint Genome Institute (JGI-PGF)"/>
            <person name="Walter F."/>
            <person name="Albersmeier A."/>
            <person name="Kalinowski J."/>
            <person name="Ruckert C."/>
        </authorList>
    </citation>
    <scope>NUCLEOTIDE SEQUENCE</scope>
    <source>
        <strain evidence="2">JCM 4125</strain>
    </source>
</reference>
<sequence length="653" mass="71609">MRPPPDLTGKIERADAAVSTFVQARSRMKDFEAANRAVRRYPGLDAEGRTRAGGVRRDHAAVVLSDLLADLALWEDLHGHGGHEMLRELRIRWSRHPFGELDGPARHLAAELVSFAAAHKVSLRAAADKALSVYTEEWHDAESHWKQQAAQGSVPPDTGLSYTVAPATSPSPGRPAAEELDLPTAAAALGVFLTRDRPDSPVQMTQMQADGSHRPLGHSALWADVLEESGPTGEWDCVRAAWFDQAHMTWKEAAHRVDEHYLDPVDQATREESRYSPVMLFRLRLALLARDQYEFWQEEYGKSRAEALDEVLKKLVEQTGLPHGADAPQTAAALLAGLALILDTQGLPGRLLLQPADTIEPAWPQQTGLAGELAALLHDRFRSPAELFPSLLQQAQAIHDAQWGAEAGHLAGQVRSGHLEARTPLRYTLSSPAREANPAFEQECPNAAVAWLEFLQHDTPQQPVEVTAALTGRRRVPVDPAALTRDAHIELHHDGDGWNWRDGDLEQDRARREGQARAVWLRRQLADISARPDHAVPRRERIEAVFGSADQALAFLRHHAGHTTPSAAMREQEALRQAEAVLTRLSARTSGASRPERLRTTALAAMAESAARQEDLAAATPQTSVLPAAAEQSGHPQHHQQVAQTPGTAVPRP</sequence>
<reference evidence="2" key="2">
    <citation type="submission" date="2020-09" db="EMBL/GenBank/DDBJ databases">
        <authorList>
            <person name="Sun Q."/>
            <person name="Ohkuma M."/>
        </authorList>
    </citation>
    <scope>NUCLEOTIDE SEQUENCE</scope>
    <source>
        <strain evidence="2">JCM 4125</strain>
    </source>
</reference>
<dbReference type="AlphaFoldDB" id="A0A918M0T3"/>
<feature type="region of interest" description="Disordered" evidence="1">
    <location>
        <begin position="144"/>
        <end position="177"/>
    </location>
</feature>
<accession>A0A918M0T3</accession>
<protein>
    <submittedName>
        <fullName evidence="2">Uncharacterized protein</fullName>
    </submittedName>
</protein>
<keyword evidence="3" id="KW-1185">Reference proteome</keyword>
<dbReference type="Proteomes" id="UP000646776">
    <property type="component" value="Unassembled WGS sequence"/>
</dbReference>